<dbReference type="GO" id="GO:0005634">
    <property type="term" value="C:nucleus"/>
    <property type="evidence" value="ECO:0007669"/>
    <property type="project" value="InterPro"/>
</dbReference>
<keyword evidence="9" id="KW-1185">Reference proteome</keyword>
<feature type="domain" description="NF-X1-type" evidence="7">
    <location>
        <begin position="600"/>
        <end position="620"/>
    </location>
</feature>
<feature type="domain" description="NF-X1-type" evidence="7">
    <location>
        <begin position="288"/>
        <end position="311"/>
    </location>
</feature>
<protein>
    <submittedName>
        <fullName evidence="8">NFX1-type zinc finger-containing protein 1</fullName>
    </submittedName>
</protein>
<keyword evidence="4" id="KW-0863">Zinc-finger</keyword>
<comment type="similarity">
    <text evidence="1">Belongs to the NFX1 family.</text>
</comment>
<evidence type="ECO:0000256" key="5">
    <source>
        <dbReference type="ARBA" id="ARBA00022833"/>
    </source>
</evidence>
<feature type="domain" description="NF-X1-type" evidence="7">
    <location>
        <begin position="93"/>
        <end position="113"/>
    </location>
</feature>
<evidence type="ECO:0000256" key="6">
    <source>
        <dbReference type="SAM" id="MobiDB-lite"/>
    </source>
</evidence>
<accession>A0A210PHK8</accession>
<dbReference type="InterPro" id="IPR034078">
    <property type="entry name" value="NFX1_fam"/>
</dbReference>
<keyword evidence="5" id="KW-0862">Zinc</keyword>
<feature type="region of interest" description="Disordered" evidence="6">
    <location>
        <begin position="793"/>
        <end position="821"/>
    </location>
</feature>
<feature type="domain" description="NF-X1-type" evidence="7">
    <location>
        <begin position="148"/>
        <end position="167"/>
    </location>
</feature>
<reference evidence="8 9" key="1">
    <citation type="journal article" date="2017" name="Nat. Ecol. Evol.">
        <title>Scallop genome provides insights into evolution of bilaterian karyotype and development.</title>
        <authorList>
            <person name="Wang S."/>
            <person name="Zhang J."/>
            <person name="Jiao W."/>
            <person name="Li J."/>
            <person name="Xun X."/>
            <person name="Sun Y."/>
            <person name="Guo X."/>
            <person name="Huan P."/>
            <person name="Dong B."/>
            <person name="Zhang L."/>
            <person name="Hu X."/>
            <person name="Sun X."/>
            <person name="Wang J."/>
            <person name="Zhao C."/>
            <person name="Wang Y."/>
            <person name="Wang D."/>
            <person name="Huang X."/>
            <person name="Wang R."/>
            <person name="Lv J."/>
            <person name="Li Y."/>
            <person name="Zhang Z."/>
            <person name="Liu B."/>
            <person name="Lu W."/>
            <person name="Hui Y."/>
            <person name="Liang J."/>
            <person name="Zhou Z."/>
            <person name="Hou R."/>
            <person name="Li X."/>
            <person name="Liu Y."/>
            <person name="Li H."/>
            <person name="Ning X."/>
            <person name="Lin Y."/>
            <person name="Zhao L."/>
            <person name="Xing Q."/>
            <person name="Dou J."/>
            <person name="Li Y."/>
            <person name="Mao J."/>
            <person name="Guo H."/>
            <person name="Dou H."/>
            <person name="Li T."/>
            <person name="Mu C."/>
            <person name="Jiang W."/>
            <person name="Fu Q."/>
            <person name="Fu X."/>
            <person name="Miao Y."/>
            <person name="Liu J."/>
            <person name="Yu Q."/>
            <person name="Li R."/>
            <person name="Liao H."/>
            <person name="Li X."/>
            <person name="Kong Y."/>
            <person name="Jiang Z."/>
            <person name="Chourrout D."/>
            <person name="Li R."/>
            <person name="Bao Z."/>
        </authorList>
    </citation>
    <scope>NUCLEOTIDE SEQUENCE [LARGE SCALE GENOMIC DNA]</scope>
    <source>
        <strain evidence="8 9">PY_sf001</strain>
    </source>
</reference>
<dbReference type="STRING" id="6573.A0A210PHK8"/>
<dbReference type="OrthoDB" id="6144670at2759"/>
<comment type="caution">
    <text evidence="8">The sequence shown here is derived from an EMBL/GenBank/DDBJ whole genome shotgun (WGS) entry which is preliminary data.</text>
</comment>
<organism evidence="8 9">
    <name type="scientific">Mizuhopecten yessoensis</name>
    <name type="common">Japanese scallop</name>
    <name type="synonym">Patinopecten yessoensis</name>
    <dbReference type="NCBI Taxonomy" id="6573"/>
    <lineage>
        <taxon>Eukaryota</taxon>
        <taxon>Metazoa</taxon>
        <taxon>Spiralia</taxon>
        <taxon>Lophotrochozoa</taxon>
        <taxon>Mollusca</taxon>
        <taxon>Bivalvia</taxon>
        <taxon>Autobranchia</taxon>
        <taxon>Pteriomorphia</taxon>
        <taxon>Pectinida</taxon>
        <taxon>Pectinoidea</taxon>
        <taxon>Pectinidae</taxon>
        <taxon>Mizuhopecten</taxon>
    </lineage>
</organism>
<gene>
    <name evidence="8" type="ORF">KP79_PYT23566</name>
</gene>
<keyword evidence="3" id="KW-0677">Repeat</keyword>
<feature type="domain" description="NF-X1-type" evidence="7">
    <location>
        <begin position="259"/>
        <end position="279"/>
    </location>
</feature>
<evidence type="ECO:0000313" key="9">
    <source>
        <dbReference type="Proteomes" id="UP000242188"/>
    </source>
</evidence>
<dbReference type="InterPro" id="IPR000967">
    <property type="entry name" value="Znf_NFX1"/>
</dbReference>
<sequence>MFVACSSQWSHIVNKVKQAEQFGNSLPLFCQNHPHEDGVQVTTSADFARAPDGGCQIPCGFILPCGHSCRLACHPMDRQHTAYKCKTVCTETCPNGHPCNKPCHLGKLCNCQKMMKKPLHCGHVKTVLCREFSEVCVCSVFVKKVLPCGHQAEMKCHADPARNSCEVLVTKKRVDCGHTAKLPCSNVKIDFKCQQKVSLVRGACGHRYQIACHEDSKTYQRGNLCQELVTKTFLCMHVEDVMCCGSRYANCKTPCALQCHHGHSCGKLCHFQTPCKCEFLVEKTLPKCGHQLMIECHSEDDPAWLQVPCEEIVSKVIPLCGHSQNIKCKEVPQTQQCQEIVPKKHPLCGHMIAIMCSLTPSHSMLCKTIVHKTLVCGHKQVQECSARNVTCTVNVLKTMPCGHQQLVPCNKMDAPVTCMKRITKKFPKCGHVTEMFCWASALYLHCLQTITLTKCGHQKTISCEESMHGVEMEKADRLYKCKLTCFTEVTLHFACGHSKTTQCHLSETVRQCSKGCCPHILSCGHPCTGKDDDCSEKLFHAYCTQPCNKLLVCGHQCKSATCGLCSICSNECERYCPHRKCEHPCSQDCPPCKETCSLQCPHHNCSRLCHEECNRPPCNLRCPLMLKCSHPCMGYCGEPCPRLCIVCEPDRRNEFTQTCNEDIRLVRLLDCGHEHDASLLDKLLKEDTENGFSVLRCPSCDKVIHWHPRYSHQLKQQWHAIDAVKKILLSCLKGCTKHQRFPMVAGGVSDIRTYLRRLSTFLYLNENLNADKNRHIKSQEWLRYTIQKIRNQIASKKAKDKEGNTRRRQESRQQLEQSTGLEPYAATLGELTAGPERSQSQFLSQLGVKRQTVKNRYLGTEDNDLPETKNNLGRGDFDLRETEGNWGTGYVGTRVADRN</sequence>
<feature type="domain" description="NF-X1-type" evidence="7">
    <location>
        <begin position="65"/>
        <end position="91"/>
    </location>
</feature>
<name>A0A210PHK8_MIZYE</name>
<evidence type="ECO:0000256" key="3">
    <source>
        <dbReference type="ARBA" id="ARBA00022737"/>
    </source>
</evidence>
<evidence type="ECO:0000256" key="2">
    <source>
        <dbReference type="ARBA" id="ARBA00022723"/>
    </source>
</evidence>
<dbReference type="EMBL" id="NEDP02076693">
    <property type="protein sequence ID" value="OWF35962.1"/>
    <property type="molecule type" value="Genomic_DNA"/>
</dbReference>
<evidence type="ECO:0000256" key="4">
    <source>
        <dbReference type="ARBA" id="ARBA00022771"/>
    </source>
</evidence>
<dbReference type="SMART" id="SM00438">
    <property type="entry name" value="ZnF_NFX"/>
    <property type="match status" value="6"/>
</dbReference>
<dbReference type="GO" id="GO:0000977">
    <property type="term" value="F:RNA polymerase II transcription regulatory region sequence-specific DNA binding"/>
    <property type="evidence" value="ECO:0007669"/>
    <property type="project" value="TreeGrafter"/>
</dbReference>
<evidence type="ECO:0000259" key="7">
    <source>
        <dbReference type="SMART" id="SM00438"/>
    </source>
</evidence>
<evidence type="ECO:0000313" key="8">
    <source>
        <dbReference type="EMBL" id="OWF35962.1"/>
    </source>
</evidence>
<dbReference type="Proteomes" id="UP000242188">
    <property type="component" value="Unassembled WGS sequence"/>
</dbReference>
<feature type="region of interest" description="Disordered" evidence="6">
    <location>
        <begin position="857"/>
        <end position="876"/>
    </location>
</feature>
<proteinExistence type="inferred from homology"/>
<dbReference type="GO" id="GO:0000981">
    <property type="term" value="F:DNA-binding transcription factor activity, RNA polymerase II-specific"/>
    <property type="evidence" value="ECO:0007669"/>
    <property type="project" value="TreeGrafter"/>
</dbReference>
<evidence type="ECO:0000256" key="1">
    <source>
        <dbReference type="ARBA" id="ARBA00007269"/>
    </source>
</evidence>
<dbReference type="PANTHER" id="PTHR12360">
    <property type="entry name" value="NUCLEAR TRANSCRIPTION FACTOR, X-BOX BINDING 1 NFX1"/>
    <property type="match status" value="1"/>
</dbReference>
<feature type="compositionally biased region" description="Basic and acidic residues" evidence="6">
    <location>
        <begin position="797"/>
        <end position="813"/>
    </location>
</feature>
<dbReference type="GO" id="GO:0008270">
    <property type="term" value="F:zinc ion binding"/>
    <property type="evidence" value="ECO:0007669"/>
    <property type="project" value="UniProtKB-KW"/>
</dbReference>
<keyword evidence="2" id="KW-0479">Metal-binding</keyword>
<dbReference type="AlphaFoldDB" id="A0A210PHK8"/>